<sequence length="207" mass="22225">MTVSLLIICVPLLLSSARIPAEMVNIGSNSLALSAACHVSSISYAVTGVGMAKGDQDQSSTTRTSDGGGAGGRSSSSSRSSSHKNSMEQPPPTYHDPKPDDAGGDAEDGYELKRLPTPELCNALLRSRTVASDEVWFAAISGRPALGSVARRKIRWGVVRMPPEWYTQFDDETPVEHLSFGVEEDNVAPPIVGRWYAQVRMVLYLSS</sequence>
<name>M7SG66_EUTLA</name>
<feature type="signal peptide" evidence="2">
    <location>
        <begin position="1"/>
        <end position="17"/>
    </location>
</feature>
<reference evidence="4" key="1">
    <citation type="journal article" date="2013" name="Genome Announc.">
        <title>Draft genome sequence of the grapevine dieback fungus Eutypa lata UCR-EL1.</title>
        <authorList>
            <person name="Blanco-Ulate B."/>
            <person name="Rolshausen P.E."/>
            <person name="Cantu D."/>
        </authorList>
    </citation>
    <scope>NUCLEOTIDE SEQUENCE [LARGE SCALE GENOMIC DNA]</scope>
    <source>
        <strain evidence="4">UCR-EL1</strain>
    </source>
</reference>
<dbReference type="STRING" id="1287681.M7SG66"/>
<dbReference type="KEGG" id="ela:UCREL1_7769"/>
<dbReference type="OrthoDB" id="5429634at2759"/>
<evidence type="ECO:0000256" key="2">
    <source>
        <dbReference type="SAM" id="SignalP"/>
    </source>
</evidence>
<organism evidence="3 4">
    <name type="scientific">Eutypa lata (strain UCR-EL1)</name>
    <name type="common">Grapevine dieback disease fungus</name>
    <name type="synonym">Eutypa armeniacae</name>
    <dbReference type="NCBI Taxonomy" id="1287681"/>
    <lineage>
        <taxon>Eukaryota</taxon>
        <taxon>Fungi</taxon>
        <taxon>Dikarya</taxon>
        <taxon>Ascomycota</taxon>
        <taxon>Pezizomycotina</taxon>
        <taxon>Sordariomycetes</taxon>
        <taxon>Xylariomycetidae</taxon>
        <taxon>Xylariales</taxon>
        <taxon>Diatrypaceae</taxon>
        <taxon>Eutypa</taxon>
    </lineage>
</organism>
<evidence type="ECO:0000313" key="4">
    <source>
        <dbReference type="Proteomes" id="UP000012174"/>
    </source>
</evidence>
<dbReference type="OMA" id="ACHASTF"/>
<dbReference type="Proteomes" id="UP000012174">
    <property type="component" value="Unassembled WGS sequence"/>
</dbReference>
<dbReference type="AlphaFoldDB" id="M7SG66"/>
<protein>
    <submittedName>
        <fullName evidence="3">Uncharacterized protein</fullName>
    </submittedName>
</protein>
<keyword evidence="4" id="KW-1185">Reference proteome</keyword>
<evidence type="ECO:0000256" key="1">
    <source>
        <dbReference type="SAM" id="MobiDB-lite"/>
    </source>
</evidence>
<feature type="chain" id="PRO_5004084851" evidence="2">
    <location>
        <begin position="18"/>
        <end position="207"/>
    </location>
</feature>
<evidence type="ECO:0000313" key="3">
    <source>
        <dbReference type="EMBL" id="EMR65259.1"/>
    </source>
</evidence>
<keyword evidence="2" id="KW-0732">Signal</keyword>
<accession>M7SG66</accession>
<feature type="region of interest" description="Disordered" evidence="1">
    <location>
        <begin position="52"/>
        <end position="110"/>
    </location>
</feature>
<proteinExistence type="predicted"/>
<gene>
    <name evidence="3" type="ORF">UCREL1_7769</name>
</gene>
<dbReference type="EMBL" id="KB706899">
    <property type="protein sequence ID" value="EMR65259.1"/>
    <property type="molecule type" value="Genomic_DNA"/>
</dbReference>
<dbReference type="HOGENOM" id="CLU_1326374_0_0_1"/>